<dbReference type="InterPro" id="IPR041038">
    <property type="entry name" value="TarS_C1"/>
</dbReference>
<evidence type="ECO:0000256" key="1">
    <source>
        <dbReference type="ARBA" id="ARBA00004202"/>
    </source>
</evidence>
<evidence type="ECO:0000256" key="4">
    <source>
        <dbReference type="ARBA" id="ARBA00022679"/>
    </source>
</evidence>
<evidence type="ECO:0000256" key="3">
    <source>
        <dbReference type="ARBA" id="ARBA00022475"/>
    </source>
</evidence>
<protein>
    <recommendedName>
        <fullName evidence="8">TarS C-terminal domain-containing protein</fullName>
    </recommendedName>
</protein>
<feature type="domain" description="TarS C-terminal" evidence="8">
    <location>
        <begin position="242"/>
        <end position="383"/>
    </location>
</feature>
<dbReference type="InterPro" id="IPR043148">
    <property type="entry name" value="TagF_C"/>
</dbReference>
<name>A0ABQ2DKY5_9MICC</name>
<gene>
    <name evidence="9" type="ORF">GCM10007173_19570</name>
</gene>
<evidence type="ECO:0000256" key="2">
    <source>
        <dbReference type="ARBA" id="ARBA00010488"/>
    </source>
</evidence>
<dbReference type="InterPro" id="IPR007554">
    <property type="entry name" value="Glycerophosphate_synth"/>
</dbReference>
<organism evidence="9 10">
    <name type="scientific">Glutamicibacter ardleyensis</name>
    <dbReference type="NCBI Taxonomy" id="225894"/>
    <lineage>
        <taxon>Bacteria</taxon>
        <taxon>Bacillati</taxon>
        <taxon>Actinomycetota</taxon>
        <taxon>Actinomycetes</taxon>
        <taxon>Micrococcales</taxon>
        <taxon>Micrococcaceae</taxon>
        <taxon>Glutamicibacter</taxon>
    </lineage>
</organism>
<evidence type="ECO:0000313" key="9">
    <source>
        <dbReference type="EMBL" id="GGJ60891.1"/>
    </source>
</evidence>
<proteinExistence type="inferred from homology"/>
<evidence type="ECO:0000313" key="10">
    <source>
        <dbReference type="Proteomes" id="UP000606115"/>
    </source>
</evidence>
<dbReference type="Pfam" id="PF04464">
    <property type="entry name" value="Glyphos_transf"/>
    <property type="match status" value="2"/>
</dbReference>
<keyword evidence="3" id="KW-1003">Cell membrane</keyword>
<evidence type="ECO:0000256" key="5">
    <source>
        <dbReference type="ARBA" id="ARBA00022944"/>
    </source>
</evidence>
<dbReference type="InterPro" id="IPR043149">
    <property type="entry name" value="TagF_N"/>
</dbReference>
<dbReference type="InterPro" id="IPR051612">
    <property type="entry name" value="Teichoic_Acid_Biosynth"/>
</dbReference>
<comment type="subcellular location">
    <subcellularLocation>
        <location evidence="1">Cell membrane</location>
        <topology evidence="1">Peripheral membrane protein</topology>
    </subcellularLocation>
</comment>
<dbReference type="PANTHER" id="PTHR37316">
    <property type="entry name" value="TEICHOIC ACID GLYCEROL-PHOSPHATE PRIMASE"/>
    <property type="match status" value="1"/>
</dbReference>
<dbReference type="PANTHER" id="PTHR37316:SF3">
    <property type="entry name" value="TEICHOIC ACID GLYCEROL-PHOSPHATE TRANSFERASE"/>
    <property type="match status" value="1"/>
</dbReference>
<comment type="caution">
    <text evidence="9">The sequence shown here is derived from an EMBL/GenBank/DDBJ whole genome shotgun (WGS) entry which is preliminary data.</text>
</comment>
<dbReference type="Pfam" id="PF18674">
    <property type="entry name" value="TarS_C1"/>
    <property type="match status" value="1"/>
</dbReference>
<sequence>MAFKKHSAQALVQSLVSDLRDQRLKRKTYRYYSGHHSLAVESVDGRLNVEAELNYVPRAVAVLHGRHIVFSEPVISKSHESADRFHATATLGLDQVLDAWEEYRELATSDSDELDPEEDGETKSEIEEVEEEDGLPAGTVRLAFTFECEYTELPSAIAWIQVEPQGELLRRKEVKALVEEGELLLDGPVIAHRIMGRFEKTELLGAGSYHTGERSTGVYVNKRAEISIGINREVSHSYRIRTDKTQVHAGILSLAGVLDTQTDRLTAARLSVIARRTQSEFEAPVQLDLDLDLAERRFGKATYKWQADLDFAAQDWELFDRGDNYDIYLMISHACSDEERRMRVTRTPYIVRSTTQAGAVHKGSQTLAISPYFTFKAKSTSLILEVYEKEAFAVLEDSRAKSFPVLESGSKPIWIVGELSYKAQDNALHLFRYLRSQRQDIDAYYVIDENSPDLRNFASMDHVVFHGSKEHFELATRASRFVGTHHADYLYPTRHQSFSARTRATRVFLQHGVMGTKWMVPNYGKNSPGFTTDLFMVSSDREKQYIVSDFLYSPEDVKVTGLSRFDSLLANDIPTNKNMLLIIPTWRDWLQNEEAFLESAYLQEWKDLLSSPELAQMAAKHSLEVVFSLHPNMQHFREHFQDTPARLIVQGEVDVQELIKTAAVMVTDYSSVAFDFSFLHKPVHYFQFDRARFLGKQGSHLDLDAELPGRIAFDSASLLTDLAETMDRGKSMEPQFVQRADVFISHRDQNNSQRVTEEIEKAALRKRSQDGWKAELPEKLKGRFRKNKRYYSVMRAMFKTVSRTPMDENLVVFESGLGKQYGDSPRYIYEELVRSGDTRKKVWIYSGAHRFTDPNTITIQRLSPEYFWYLARAKFWVTNQSFPHYLRRRKNGIYLQTWHGTPLKHMALDIEEIHGRDEGYVQRVLNATKQWSHLISPSKYTTDVMKSAYSFSGTATELGYPRNDILMAPDAAAREVSIREGLGLAPNVRTVLYAPTFRDDAGTGRGRFKFELPMDLEEFDRRFGEDTVLLLRMHVLVSNAISIPEELNARILDVSGYPDIQELYLAADVLITDYSSVFFDYSLLRRPVVFYAYDLESYRDNLRGFYLDYQNEMPGPIVETEAELWDTVADALEGKNIGGVEREAFVKRFAPQDDGFASRRVVQKFFPQNN</sequence>
<feature type="compositionally biased region" description="Acidic residues" evidence="7">
    <location>
        <begin position="110"/>
        <end position="120"/>
    </location>
</feature>
<evidence type="ECO:0000256" key="7">
    <source>
        <dbReference type="SAM" id="MobiDB-lite"/>
    </source>
</evidence>
<comment type="similarity">
    <text evidence="2">Belongs to the CDP-glycerol glycerophosphotransferase family.</text>
</comment>
<dbReference type="SUPFAM" id="SSF53756">
    <property type="entry name" value="UDP-Glycosyltransferase/glycogen phosphorylase"/>
    <property type="match status" value="2"/>
</dbReference>
<feature type="region of interest" description="Disordered" evidence="7">
    <location>
        <begin position="107"/>
        <end position="133"/>
    </location>
</feature>
<evidence type="ECO:0000259" key="8">
    <source>
        <dbReference type="Pfam" id="PF18674"/>
    </source>
</evidence>
<reference evidence="10" key="1">
    <citation type="journal article" date="2019" name="Int. J. Syst. Evol. Microbiol.">
        <title>The Global Catalogue of Microorganisms (GCM) 10K type strain sequencing project: providing services to taxonomists for standard genome sequencing and annotation.</title>
        <authorList>
            <consortium name="The Broad Institute Genomics Platform"/>
            <consortium name="The Broad Institute Genome Sequencing Center for Infectious Disease"/>
            <person name="Wu L."/>
            <person name="Ma J."/>
        </authorList>
    </citation>
    <scope>NUCLEOTIDE SEQUENCE [LARGE SCALE GENOMIC DNA]</scope>
    <source>
        <strain evidence="10">CGMCC 1.3685</strain>
    </source>
</reference>
<keyword evidence="5" id="KW-0777">Teichoic acid biosynthesis</keyword>
<dbReference type="Gene3D" id="3.40.50.11820">
    <property type="match status" value="1"/>
</dbReference>
<dbReference type="Gene3D" id="3.40.50.12580">
    <property type="match status" value="2"/>
</dbReference>
<keyword evidence="6" id="KW-0472">Membrane</keyword>
<keyword evidence="4" id="KW-0808">Transferase</keyword>
<accession>A0ABQ2DKY5</accession>
<keyword evidence="10" id="KW-1185">Reference proteome</keyword>
<dbReference type="EMBL" id="BMKX01000004">
    <property type="protein sequence ID" value="GGJ60891.1"/>
    <property type="molecule type" value="Genomic_DNA"/>
</dbReference>
<dbReference type="GeneID" id="303304318"/>
<dbReference type="Proteomes" id="UP000606115">
    <property type="component" value="Unassembled WGS sequence"/>
</dbReference>
<dbReference type="RefSeq" id="WP_188685393.1">
    <property type="nucleotide sequence ID" value="NZ_BMKX01000004.1"/>
</dbReference>
<evidence type="ECO:0000256" key="6">
    <source>
        <dbReference type="ARBA" id="ARBA00023136"/>
    </source>
</evidence>